<feature type="non-terminal residue" evidence="2">
    <location>
        <position position="1"/>
    </location>
</feature>
<feature type="transmembrane region" description="Helical" evidence="1">
    <location>
        <begin position="69"/>
        <end position="87"/>
    </location>
</feature>
<feature type="non-terminal residue" evidence="2">
    <location>
        <position position="293"/>
    </location>
</feature>
<dbReference type="EMBL" id="UINC01144518">
    <property type="protein sequence ID" value="SVD34082.1"/>
    <property type="molecule type" value="Genomic_DNA"/>
</dbReference>
<keyword evidence="1" id="KW-0812">Transmembrane</keyword>
<keyword evidence="1" id="KW-1133">Transmembrane helix</keyword>
<dbReference type="AlphaFoldDB" id="A0A382UIW2"/>
<gene>
    <name evidence="2" type="ORF">METZ01_LOCUS386936</name>
</gene>
<organism evidence="2">
    <name type="scientific">marine metagenome</name>
    <dbReference type="NCBI Taxonomy" id="408172"/>
    <lineage>
        <taxon>unclassified sequences</taxon>
        <taxon>metagenomes</taxon>
        <taxon>ecological metagenomes</taxon>
    </lineage>
</organism>
<evidence type="ECO:0000313" key="2">
    <source>
        <dbReference type="EMBL" id="SVD34082.1"/>
    </source>
</evidence>
<accession>A0A382UIW2</accession>
<sequence length="293" mass="33081">DSVDCAKCGNSLKLEGEEKMFGIYDCPYCKADIGHAKGTGAESLATIRVGGEEEEEIVKKRKPINFKAMLPYAAALVFGVALNYTVIRVTNYLQEIKAEKAQWVSRLKADQSEMEEREAVYHDTLEDGKNKEAFGRLEEMSLDELKAFRGRLIKARGDSYANWFQVTGDKITTSSIFGPVVQGFQQKLNRFIRWVKLAKIDADNLETAFGMNSFERRKAQQLLRGHVASIREQMGALSTDRAIELGLVRPEVLTDLMEISLEVDNFQFKSVKQAVVQLGAMTKMARAMEDRYR</sequence>
<protein>
    <submittedName>
        <fullName evidence="2">Uncharacterized protein</fullName>
    </submittedName>
</protein>
<keyword evidence="1" id="KW-0472">Membrane</keyword>
<reference evidence="2" key="1">
    <citation type="submission" date="2018-05" db="EMBL/GenBank/DDBJ databases">
        <authorList>
            <person name="Lanie J.A."/>
            <person name="Ng W.-L."/>
            <person name="Kazmierczak K.M."/>
            <person name="Andrzejewski T.M."/>
            <person name="Davidsen T.M."/>
            <person name="Wayne K.J."/>
            <person name="Tettelin H."/>
            <person name="Glass J.I."/>
            <person name="Rusch D."/>
            <person name="Podicherti R."/>
            <person name="Tsui H.-C.T."/>
            <person name="Winkler M.E."/>
        </authorList>
    </citation>
    <scope>NUCLEOTIDE SEQUENCE</scope>
</reference>
<proteinExistence type="predicted"/>
<evidence type="ECO:0000256" key="1">
    <source>
        <dbReference type="SAM" id="Phobius"/>
    </source>
</evidence>
<name>A0A382UIW2_9ZZZZ</name>